<evidence type="ECO:0000256" key="2">
    <source>
        <dbReference type="ARBA" id="ARBA00023002"/>
    </source>
</evidence>
<evidence type="ECO:0000313" key="4">
    <source>
        <dbReference type="EMBL" id="ODA29406.1"/>
    </source>
</evidence>
<dbReference type="PANTHER" id="PTHR44169:SF6">
    <property type="entry name" value="NADPH-DEPENDENT 1-ACYLDIHYDROXYACETONE PHOSPHATE REDUCTASE"/>
    <property type="match status" value="1"/>
</dbReference>
<comment type="similarity">
    <text evidence="1 3">Belongs to the short-chain dehydrogenases/reductases (SDR) family.</text>
</comment>
<protein>
    <submittedName>
        <fullName evidence="4">Short-chain dehydrogenase</fullName>
    </submittedName>
</protein>
<dbReference type="SUPFAM" id="SSF51735">
    <property type="entry name" value="NAD(P)-binding Rossmann-fold domains"/>
    <property type="match status" value="1"/>
</dbReference>
<evidence type="ECO:0000256" key="1">
    <source>
        <dbReference type="ARBA" id="ARBA00006484"/>
    </source>
</evidence>
<dbReference type="InterPro" id="IPR036291">
    <property type="entry name" value="NAD(P)-bd_dom_sf"/>
</dbReference>
<sequence length="247" mass="26006">MSFQVADRVVLVTGANRGIGKSIVETFLAHGAKKVYAGVRELSKAKELVELGHGKVVPIVIDLADRTTIDQAAAEAQDVELVVNNAGIARTTSIFSEQVYESLDEELKVNLYGVIAMARAFAPVLKANGGGAFVQLNSVVSIKSFGDFATYSASKAAAYSVTQAIRDGLSAQGTFVVSVHPGPIATDMAAAVGLLEIADPPAVVSEGIVEALSQGQFHVFPDKMAKQFWGVYENYARNIVEGTGTGE</sequence>
<name>A0A1C3E846_9PLAN</name>
<dbReference type="PANTHER" id="PTHR44169">
    <property type="entry name" value="NADPH-DEPENDENT 1-ACYLDIHYDROXYACETONE PHOSPHATE REDUCTASE"/>
    <property type="match status" value="1"/>
</dbReference>
<dbReference type="InterPro" id="IPR002347">
    <property type="entry name" value="SDR_fam"/>
</dbReference>
<dbReference type="OrthoDB" id="7593130at2"/>
<dbReference type="PRINTS" id="PR00081">
    <property type="entry name" value="GDHRDH"/>
</dbReference>
<dbReference type="STRING" id="1841610.A6X21_08940"/>
<dbReference type="InterPro" id="IPR020904">
    <property type="entry name" value="Sc_DH/Rdtase_CS"/>
</dbReference>
<keyword evidence="2" id="KW-0560">Oxidoreductase</keyword>
<gene>
    <name evidence="4" type="ORF">A6X21_08940</name>
</gene>
<dbReference type="Gene3D" id="3.40.50.720">
    <property type="entry name" value="NAD(P)-binding Rossmann-like Domain"/>
    <property type="match status" value="1"/>
</dbReference>
<dbReference type="PROSITE" id="PS00061">
    <property type="entry name" value="ADH_SHORT"/>
    <property type="match status" value="1"/>
</dbReference>
<dbReference type="GO" id="GO:0016491">
    <property type="term" value="F:oxidoreductase activity"/>
    <property type="evidence" value="ECO:0007669"/>
    <property type="project" value="UniProtKB-KW"/>
</dbReference>
<dbReference type="NCBIfam" id="NF006120">
    <property type="entry name" value="PRK08264.1-6"/>
    <property type="match status" value="1"/>
</dbReference>
<dbReference type="RefSeq" id="WP_068849868.1">
    <property type="nucleotide sequence ID" value="NZ_LYDR01000130.1"/>
</dbReference>
<dbReference type="Proteomes" id="UP000094828">
    <property type="component" value="Unassembled WGS sequence"/>
</dbReference>
<evidence type="ECO:0000256" key="3">
    <source>
        <dbReference type="RuleBase" id="RU000363"/>
    </source>
</evidence>
<keyword evidence="5" id="KW-1185">Reference proteome</keyword>
<comment type="caution">
    <text evidence="4">The sequence shown here is derived from an EMBL/GenBank/DDBJ whole genome shotgun (WGS) entry which is preliminary data.</text>
</comment>
<reference evidence="4 5" key="1">
    <citation type="submission" date="2016-05" db="EMBL/GenBank/DDBJ databases">
        <title>Genomic and physiological characterization of Planctopirus sp. isolated from fresh water lake.</title>
        <authorList>
            <person name="Subhash Y."/>
            <person name="Ramana C."/>
        </authorList>
    </citation>
    <scope>NUCLEOTIDE SEQUENCE [LARGE SCALE GENOMIC DNA]</scope>
    <source>
        <strain evidence="4 5">JC280</strain>
    </source>
</reference>
<dbReference type="AlphaFoldDB" id="A0A1C3E846"/>
<dbReference type="PRINTS" id="PR00080">
    <property type="entry name" value="SDRFAMILY"/>
</dbReference>
<accession>A0A1C3E846</accession>
<evidence type="ECO:0000313" key="5">
    <source>
        <dbReference type="Proteomes" id="UP000094828"/>
    </source>
</evidence>
<proteinExistence type="inferred from homology"/>
<dbReference type="Pfam" id="PF00106">
    <property type="entry name" value="adh_short"/>
    <property type="match status" value="1"/>
</dbReference>
<organism evidence="4 5">
    <name type="scientific">Planctopirus hydrillae</name>
    <dbReference type="NCBI Taxonomy" id="1841610"/>
    <lineage>
        <taxon>Bacteria</taxon>
        <taxon>Pseudomonadati</taxon>
        <taxon>Planctomycetota</taxon>
        <taxon>Planctomycetia</taxon>
        <taxon>Planctomycetales</taxon>
        <taxon>Planctomycetaceae</taxon>
        <taxon>Planctopirus</taxon>
    </lineage>
</organism>
<dbReference type="EMBL" id="LYDR01000130">
    <property type="protein sequence ID" value="ODA29406.1"/>
    <property type="molecule type" value="Genomic_DNA"/>
</dbReference>